<reference evidence="2" key="1">
    <citation type="submission" date="2019-09" db="EMBL/GenBank/DDBJ databases">
        <title>Draft genome information of white flower Hibiscus syriacus.</title>
        <authorList>
            <person name="Kim Y.-M."/>
        </authorList>
    </citation>
    <scope>NUCLEOTIDE SEQUENCE [LARGE SCALE GENOMIC DNA]</scope>
    <source>
        <strain evidence="2">YM2019G1</strain>
    </source>
</reference>
<dbReference type="InterPro" id="IPR013187">
    <property type="entry name" value="F-box-assoc_dom_typ3"/>
</dbReference>
<gene>
    <name evidence="2" type="ORF">F3Y22_tig00110562pilonHSYRG00053</name>
</gene>
<dbReference type="AlphaFoldDB" id="A0A6A3A7F4"/>
<comment type="caution">
    <text evidence="2">The sequence shown here is derived from an EMBL/GenBank/DDBJ whole genome shotgun (WGS) entry which is preliminary data.</text>
</comment>
<dbReference type="InterPro" id="IPR050796">
    <property type="entry name" value="SCF_F-box_component"/>
</dbReference>
<keyword evidence="3" id="KW-1185">Reference proteome</keyword>
<protein>
    <recommendedName>
        <fullName evidence="1">F-box associated beta-propeller type 3 domain-containing protein</fullName>
    </recommendedName>
</protein>
<dbReference type="EMBL" id="VEPZ02001032">
    <property type="protein sequence ID" value="KAE8700078.1"/>
    <property type="molecule type" value="Genomic_DNA"/>
</dbReference>
<evidence type="ECO:0000313" key="3">
    <source>
        <dbReference type="Proteomes" id="UP000436088"/>
    </source>
</evidence>
<dbReference type="Pfam" id="PF08268">
    <property type="entry name" value="FBA_3"/>
    <property type="match status" value="1"/>
</dbReference>
<proteinExistence type="predicted"/>
<dbReference type="NCBIfam" id="TIGR01640">
    <property type="entry name" value="F_box_assoc_1"/>
    <property type="match status" value="1"/>
</dbReference>
<dbReference type="Proteomes" id="UP000436088">
    <property type="component" value="Unassembled WGS sequence"/>
</dbReference>
<dbReference type="PANTHER" id="PTHR31672">
    <property type="entry name" value="BNACNNG10540D PROTEIN"/>
    <property type="match status" value="1"/>
</dbReference>
<organism evidence="2 3">
    <name type="scientific">Hibiscus syriacus</name>
    <name type="common">Rose of Sharon</name>
    <dbReference type="NCBI Taxonomy" id="106335"/>
    <lineage>
        <taxon>Eukaryota</taxon>
        <taxon>Viridiplantae</taxon>
        <taxon>Streptophyta</taxon>
        <taxon>Embryophyta</taxon>
        <taxon>Tracheophyta</taxon>
        <taxon>Spermatophyta</taxon>
        <taxon>Magnoliopsida</taxon>
        <taxon>eudicotyledons</taxon>
        <taxon>Gunneridae</taxon>
        <taxon>Pentapetalae</taxon>
        <taxon>rosids</taxon>
        <taxon>malvids</taxon>
        <taxon>Malvales</taxon>
        <taxon>Malvaceae</taxon>
        <taxon>Malvoideae</taxon>
        <taxon>Hibiscus</taxon>
    </lineage>
</organism>
<dbReference type="InterPro" id="IPR017451">
    <property type="entry name" value="F-box-assoc_interact_dom"/>
</dbReference>
<evidence type="ECO:0000259" key="1">
    <source>
        <dbReference type="Pfam" id="PF08268"/>
    </source>
</evidence>
<accession>A0A6A3A7F4</accession>
<sequence length="184" mass="21521">MQVELYSLKSDSWTEIVEPDGLPYGGAVFNTYVNGFYYWQALGDFDKLVLAFDMVNEKFSTLPMPEFDVSLTQYYWELLEFNGLLGAIVYPIKGTEKSFDLWVMNGCWSKQFSIESVRGVERPLWFWKNGELFLASSDHELMMFDPSTRELKNLGIHAYEDQCKLLLMLRAWFHSVEDQSMRNV</sequence>
<feature type="domain" description="F-box associated beta-propeller type 3" evidence="1">
    <location>
        <begin position="8"/>
        <end position="161"/>
    </location>
</feature>
<name>A0A6A3A7F4_HIBSY</name>
<dbReference type="PANTHER" id="PTHR31672:SF13">
    <property type="entry name" value="F-BOX PROTEIN CPR30-LIKE"/>
    <property type="match status" value="1"/>
</dbReference>
<evidence type="ECO:0000313" key="2">
    <source>
        <dbReference type="EMBL" id="KAE8700078.1"/>
    </source>
</evidence>